<feature type="domain" description="SLH" evidence="2">
    <location>
        <begin position="363"/>
        <end position="422"/>
    </location>
</feature>
<dbReference type="PANTHER" id="PTHR30383:SF27">
    <property type="entry name" value="SPORE GERMINATION LIPASE LIPC"/>
    <property type="match status" value="1"/>
</dbReference>
<feature type="domain" description="SLH" evidence="2">
    <location>
        <begin position="425"/>
        <end position="485"/>
    </location>
</feature>
<evidence type="ECO:0000313" key="4">
    <source>
        <dbReference type="Proteomes" id="UP000746751"/>
    </source>
</evidence>
<feature type="chain" id="PRO_5036849764" evidence="1">
    <location>
        <begin position="29"/>
        <end position="485"/>
    </location>
</feature>
<feature type="signal peptide" evidence="1">
    <location>
        <begin position="1"/>
        <end position="28"/>
    </location>
</feature>
<dbReference type="InterPro" id="IPR013830">
    <property type="entry name" value="SGNH_hydro"/>
</dbReference>
<keyword evidence="1" id="KW-0732">Signal</keyword>
<dbReference type="PANTHER" id="PTHR30383">
    <property type="entry name" value="THIOESTERASE 1/PROTEASE 1/LYSOPHOSPHOLIPASE L1"/>
    <property type="match status" value="1"/>
</dbReference>
<organism evidence="3 4">
    <name type="scientific">Collinsella ihumii</name>
    <dbReference type="NCBI Taxonomy" id="1720204"/>
    <lineage>
        <taxon>Bacteria</taxon>
        <taxon>Bacillati</taxon>
        <taxon>Actinomycetota</taxon>
        <taxon>Coriobacteriia</taxon>
        <taxon>Coriobacteriales</taxon>
        <taxon>Coriobacteriaceae</taxon>
        <taxon>Collinsella</taxon>
    </lineage>
</organism>
<feature type="domain" description="SLH" evidence="2">
    <location>
        <begin position="297"/>
        <end position="362"/>
    </location>
</feature>
<comment type="caution">
    <text evidence="3">The sequence shown here is derived from an EMBL/GenBank/DDBJ whole genome shotgun (WGS) entry which is preliminary data.</text>
</comment>
<evidence type="ECO:0000256" key="1">
    <source>
        <dbReference type="SAM" id="SignalP"/>
    </source>
</evidence>
<protein>
    <submittedName>
        <fullName evidence="3">S-layer homology domain-containing protein</fullName>
    </submittedName>
</protein>
<dbReference type="PROSITE" id="PS51272">
    <property type="entry name" value="SLH"/>
    <property type="match status" value="3"/>
</dbReference>
<dbReference type="Proteomes" id="UP000746751">
    <property type="component" value="Unassembled WGS sequence"/>
</dbReference>
<name>A0A921LQR7_9ACTN</name>
<dbReference type="Gene3D" id="3.40.50.1110">
    <property type="entry name" value="SGNH hydrolase"/>
    <property type="match status" value="1"/>
</dbReference>
<dbReference type="SUPFAM" id="SSF52266">
    <property type="entry name" value="SGNH hydrolase"/>
    <property type="match status" value="1"/>
</dbReference>
<dbReference type="GO" id="GO:0004622">
    <property type="term" value="F:phosphatidylcholine lysophospholipase activity"/>
    <property type="evidence" value="ECO:0007669"/>
    <property type="project" value="TreeGrafter"/>
</dbReference>
<dbReference type="EMBL" id="DYVF01000047">
    <property type="protein sequence ID" value="HJG31256.1"/>
    <property type="molecule type" value="Genomic_DNA"/>
</dbReference>
<dbReference type="Pfam" id="PF00395">
    <property type="entry name" value="SLH"/>
    <property type="match status" value="3"/>
</dbReference>
<reference evidence="3" key="2">
    <citation type="submission" date="2021-09" db="EMBL/GenBank/DDBJ databases">
        <authorList>
            <person name="Gilroy R."/>
        </authorList>
    </citation>
    <scope>NUCLEOTIDE SEQUENCE</scope>
    <source>
        <strain evidence="3">ChiGjej2B2-7701</strain>
    </source>
</reference>
<evidence type="ECO:0000313" key="3">
    <source>
        <dbReference type="EMBL" id="HJG31256.1"/>
    </source>
</evidence>
<dbReference type="Pfam" id="PF13472">
    <property type="entry name" value="Lipase_GDSL_2"/>
    <property type="match status" value="1"/>
</dbReference>
<dbReference type="AlphaFoldDB" id="A0A921LQR7"/>
<dbReference type="InterPro" id="IPR051532">
    <property type="entry name" value="Ester_Hydrolysis_Enzymes"/>
</dbReference>
<dbReference type="InterPro" id="IPR036514">
    <property type="entry name" value="SGNH_hydro_sf"/>
</dbReference>
<sequence>MRKRFLGLLSVLCALVLAVGFMPARAQAAEAESYVALGDSISTGYGLADPATEGFVSLVTDQQGYDTTNLAVDGAASYEVLALVTDVENASYPAIAGADVITISVGGNDLLNALYMYLADQYSTMLGVPVTPELIATALAAEDPDPDMVEALLPLIERFATSQQAADALASFSQNLTGIIGALKTANPDATILVLNQYNPFSFIDNPDVAPINTAFETAANALNGIISAGAGSSTYTVVDVYGVLSDAQNNPFNASFASMTDFNLDIHPNAHGHQLIAAAVDAAIDILTPEDPDPEPGVGFVDVPEDEWFYNAVMWAAATGTMTGYDDGSNTFGPNNPMTRAEMATVLYRIAGEPAVDTSILPDDCDPEEWYAAPVAWALTVHVFNGYDDGTFGPDAWLTREQAACVLMNAAAILGVDVTPRTDLSTFPDADAVSDWAADSLSWAVASHIINGYELEDGTRELQPGRACTRAELAGLMMNLLAGE</sequence>
<accession>A0A921LQR7</accession>
<evidence type="ECO:0000259" key="2">
    <source>
        <dbReference type="PROSITE" id="PS51272"/>
    </source>
</evidence>
<gene>
    <name evidence="3" type="ORF">K8U80_07650</name>
</gene>
<reference evidence="3" key="1">
    <citation type="journal article" date="2021" name="PeerJ">
        <title>Extensive microbial diversity within the chicken gut microbiome revealed by metagenomics and culture.</title>
        <authorList>
            <person name="Gilroy R."/>
            <person name="Ravi A."/>
            <person name="Getino M."/>
            <person name="Pursley I."/>
            <person name="Horton D.L."/>
            <person name="Alikhan N.F."/>
            <person name="Baker D."/>
            <person name="Gharbi K."/>
            <person name="Hall N."/>
            <person name="Watson M."/>
            <person name="Adriaenssens E.M."/>
            <person name="Foster-Nyarko E."/>
            <person name="Jarju S."/>
            <person name="Secka A."/>
            <person name="Antonio M."/>
            <person name="Oren A."/>
            <person name="Chaudhuri R.R."/>
            <person name="La Ragione R."/>
            <person name="Hildebrand F."/>
            <person name="Pallen M.J."/>
        </authorList>
    </citation>
    <scope>NUCLEOTIDE SEQUENCE</scope>
    <source>
        <strain evidence="3">ChiGjej2B2-7701</strain>
    </source>
</reference>
<proteinExistence type="predicted"/>
<dbReference type="InterPro" id="IPR001119">
    <property type="entry name" value="SLH_dom"/>
</dbReference>